<sequence>NLVMSTIRSSQPTMINNRRRSSSTQSSSSSSSSRKMSKSLNLPSSLISDIFRILHNLIVAFCRRIIFAPPTLKILVYFFLIIIGPFLKDFHVIPHTSLSSQANVPNKYISKIGWIWSILLLVPFVYLTSLIYTRGHYGLIIRHLIRLLIATTIWYIITFLFIRIEALTGMCKPNDKRQLTRQFCRSSRYQWQEGHTFFLLYALLVINEEVKLYGENWKKLEDGNRSNSVNTNISLDLNQNRMKLFSLPIGILYIALALLTVLWEFMLLSTVIYIYNILHKLIAASFAVFFWFITYRIWYRQNNTSNIAPCAPGDGFISF</sequence>
<keyword evidence="5 9" id="KW-1133">Transmembrane helix</keyword>
<evidence type="ECO:0000256" key="9">
    <source>
        <dbReference type="SAM" id="Phobius"/>
    </source>
</evidence>
<feature type="region of interest" description="Disordered" evidence="8">
    <location>
        <begin position="1"/>
        <end position="38"/>
    </location>
</feature>
<feature type="compositionally biased region" description="Low complexity" evidence="8">
    <location>
        <begin position="22"/>
        <end position="34"/>
    </location>
</feature>
<dbReference type="InterPro" id="IPR046401">
    <property type="entry name" value="FITM1/2"/>
</dbReference>
<proteinExistence type="inferred from homology"/>
<organism evidence="10 11">
    <name type="scientific">Rotaria magnacalcarata</name>
    <dbReference type="NCBI Taxonomy" id="392030"/>
    <lineage>
        <taxon>Eukaryota</taxon>
        <taxon>Metazoa</taxon>
        <taxon>Spiralia</taxon>
        <taxon>Gnathifera</taxon>
        <taxon>Rotifera</taxon>
        <taxon>Eurotatoria</taxon>
        <taxon>Bdelloidea</taxon>
        <taxon>Philodinida</taxon>
        <taxon>Philodinidae</taxon>
        <taxon>Rotaria</taxon>
    </lineage>
</organism>
<dbReference type="Proteomes" id="UP000676336">
    <property type="component" value="Unassembled WGS sequence"/>
</dbReference>
<keyword evidence="7 9" id="KW-0472">Membrane</keyword>
<dbReference type="InterPro" id="IPR019388">
    <property type="entry name" value="FIT"/>
</dbReference>
<feature type="transmembrane region" description="Helical" evidence="9">
    <location>
        <begin position="281"/>
        <end position="299"/>
    </location>
</feature>
<comment type="caution">
    <text evidence="10">The sequence shown here is derived from an EMBL/GenBank/DDBJ whole genome shotgun (WGS) entry which is preliminary data.</text>
</comment>
<evidence type="ECO:0008006" key="12">
    <source>
        <dbReference type="Google" id="ProtNLM"/>
    </source>
</evidence>
<evidence type="ECO:0000313" key="10">
    <source>
        <dbReference type="EMBL" id="CAF4777998.1"/>
    </source>
</evidence>
<dbReference type="EMBL" id="CAJOBI010143364">
    <property type="protein sequence ID" value="CAF4777998.1"/>
    <property type="molecule type" value="Genomic_DNA"/>
</dbReference>
<evidence type="ECO:0000256" key="7">
    <source>
        <dbReference type="ARBA" id="ARBA00023136"/>
    </source>
</evidence>
<evidence type="ECO:0000313" key="11">
    <source>
        <dbReference type="Proteomes" id="UP000676336"/>
    </source>
</evidence>
<evidence type="ECO:0000256" key="8">
    <source>
        <dbReference type="SAM" id="MobiDB-lite"/>
    </source>
</evidence>
<dbReference type="GO" id="GO:0034389">
    <property type="term" value="P:lipid droplet organization"/>
    <property type="evidence" value="ECO:0007669"/>
    <property type="project" value="InterPro"/>
</dbReference>
<reference evidence="10" key="1">
    <citation type="submission" date="2021-02" db="EMBL/GenBank/DDBJ databases">
        <authorList>
            <person name="Nowell W R."/>
        </authorList>
    </citation>
    <scope>NUCLEOTIDE SEQUENCE</scope>
</reference>
<name>A0A8S3B2P1_9BILA</name>
<keyword evidence="3" id="KW-0378">Hydrolase</keyword>
<dbReference type="AlphaFoldDB" id="A0A8S3B2P1"/>
<evidence type="ECO:0000256" key="1">
    <source>
        <dbReference type="ARBA" id="ARBA00004477"/>
    </source>
</evidence>
<feature type="transmembrane region" description="Helical" evidence="9">
    <location>
        <begin position="251"/>
        <end position="274"/>
    </location>
</feature>
<protein>
    <recommendedName>
        <fullName evidence="12">Fat storage-inducing transmembrane protein</fullName>
    </recommendedName>
</protein>
<keyword evidence="6" id="KW-0443">Lipid metabolism</keyword>
<accession>A0A8S3B2P1</accession>
<dbReference type="GO" id="GO:0008654">
    <property type="term" value="P:phospholipid biosynthetic process"/>
    <property type="evidence" value="ECO:0007669"/>
    <property type="project" value="TreeGrafter"/>
</dbReference>
<comment type="subcellular location">
    <subcellularLocation>
        <location evidence="1">Endoplasmic reticulum membrane</location>
        <topology evidence="1">Multi-pass membrane protein</topology>
    </subcellularLocation>
</comment>
<evidence type="ECO:0000256" key="3">
    <source>
        <dbReference type="ARBA" id="ARBA00022801"/>
    </source>
</evidence>
<gene>
    <name evidence="10" type="ORF">SMN809_LOCUS46220</name>
</gene>
<dbReference type="GO" id="GO:0010945">
    <property type="term" value="F:coenzyme A diphosphatase activity"/>
    <property type="evidence" value="ECO:0007669"/>
    <property type="project" value="InterPro"/>
</dbReference>
<dbReference type="PANTHER" id="PTHR23129:SF0">
    <property type="entry name" value="ACYL-COENZYME A DIPHOSPHATASE FITM2"/>
    <property type="match status" value="1"/>
</dbReference>
<feature type="non-terminal residue" evidence="10">
    <location>
        <position position="1"/>
    </location>
</feature>
<evidence type="ECO:0000256" key="5">
    <source>
        <dbReference type="ARBA" id="ARBA00022989"/>
    </source>
</evidence>
<evidence type="ECO:0000256" key="4">
    <source>
        <dbReference type="ARBA" id="ARBA00022824"/>
    </source>
</evidence>
<feature type="transmembrane region" description="Helical" evidence="9">
    <location>
        <begin position="74"/>
        <end position="93"/>
    </location>
</feature>
<feature type="compositionally biased region" description="Polar residues" evidence="8">
    <location>
        <begin position="1"/>
        <end position="16"/>
    </location>
</feature>
<dbReference type="PANTHER" id="PTHR23129">
    <property type="entry name" value="ACYL-COENZYME A DIPHOSPHATASE FITM2"/>
    <property type="match status" value="1"/>
</dbReference>
<feature type="transmembrane region" description="Helical" evidence="9">
    <location>
        <begin position="144"/>
        <end position="164"/>
    </location>
</feature>
<keyword evidence="4" id="KW-0256">Endoplasmic reticulum</keyword>
<dbReference type="Pfam" id="PF10261">
    <property type="entry name" value="FIT"/>
    <property type="match status" value="1"/>
</dbReference>
<keyword evidence="2 9" id="KW-0812">Transmembrane</keyword>
<dbReference type="GO" id="GO:0019915">
    <property type="term" value="P:lipid storage"/>
    <property type="evidence" value="ECO:0007669"/>
    <property type="project" value="InterPro"/>
</dbReference>
<dbReference type="HAMAP" id="MF_03230">
    <property type="entry name" value="FITM2"/>
    <property type="match status" value="1"/>
</dbReference>
<feature type="transmembrane region" description="Helical" evidence="9">
    <location>
        <begin position="113"/>
        <end position="132"/>
    </location>
</feature>
<evidence type="ECO:0000256" key="6">
    <source>
        <dbReference type="ARBA" id="ARBA00023098"/>
    </source>
</evidence>
<evidence type="ECO:0000256" key="2">
    <source>
        <dbReference type="ARBA" id="ARBA00022692"/>
    </source>
</evidence>
<dbReference type="GO" id="GO:0005789">
    <property type="term" value="C:endoplasmic reticulum membrane"/>
    <property type="evidence" value="ECO:0007669"/>
    <property type="project" value="UniProtKB-SubCell"/>
</dbReference>